<dbReference type="AlphaFoldDB" id="A0A1G4GA20"/>
<evidence type="ECO:0000313" key="2">
    <source>
        <dbReference type="Proteomes" id="UP000178485"/>
    </source>
</evidence>
<name>A0A1G4GA20_9BACT</name>
<protein>
    <submittedName>
        <fullName evidence="1">Uncharacterized protein</fullName>
    </submittedName>
</protein>
<dbReference type="STRING" id="1642646.ING2E5A_2604"/>
<reference evidence="1 2" key="1">
    <citation type="submission" date="2016-08" db="EMBL/GenBank/DDBJ databases">
        <authorList>
            <person name="Seilhamer J.J."/>
        </authorList>
    </citation>
    <scope>NUCLEOTIDE SEQUENCE [LARGE SCALE GENOMIC DNA]</scope>
    <source>
        <strain evidence="1">ING2-E5A</strain>
    </source>
</reference>
<dbReference type="EMBL" id="LT608328">
    <property type="protein sequence ID" value="SCM59400.1"/>
    <property type="molecule type" value="Genomic_DNA"/>
</dbReference>
<evidence type="ECO:0000313" key="1">
    <source>
        <dbReference type="EMBL" id="SCM59400.1"/>
    </source>
</evidence>
<dbReference type="Proteomes" id="UP000178485">
    <property type="component" value="Chromosome i"/>
</dbReference>
<accession>A0A1G4GA20</accession>
<gene>
    <name evidence="1" type="ORF">ING2E5A_2604</name>
</gene>
<organism evidence="1 2">
    <name type="scientific">Petrimonas mucosa</name>
    <dbReference type="NCBI Taxonomy" id="1642646"/>
    <lineage>
        <taxon>Bacteria</taxon>
        <taxon>Pseudomonadati</taxon>
        <taxon>Bacteroidota</taxon>
        <taxon>Bacteroidia</taxon>
        <taxon>Bacteroidales</taxon>
        <taxon>Dysgonomonadaceae</taxon>
        <taxon>Petrimonas</taxon>
    </lineage>
</organism>
<keyword evidence="2" id="KW-1185">Reference proteome</keyword>
<sequence length="44" mass="5136">MLLRKRRNIDTLQIRINSLTHKKRICFGRAVAKLSKKDSTPLKS</sequence>
<dbReference type="KEGG" id="pmuc:ING2E5A_2604"/>
<proteinExistence type="predicted"/>